<dbReference type="OrthoDB" id="319881at2"/>
<name>A0A1G6U7E1_9ACTN</name>
<evidence type="ECO:0000313" key="6">
    <source>
        <dbReference type="Proteomes" id="UP000199416"/>
    </source>
</evidence>
<evidence type="ECO:0000259" key="2">
    <source>
        <dbReference type="PROSITE" id="PS50113"/>
    </source>
</evidence>
<keyword evidence="6" id="KW-1185">Reference proteome</keyword>
<dbReference type="Pfam" id="PF13581">
    <property type="entry name" value="HATPase_c_2"/>
    <property type="match status" value="1"/>
</dbReference>
<reference evidence="6" key="1">
    <citation type="submission" date="2016-10" db="EMBL/GenBank/DDBJ databases">
        <authorList>
            <person name="Varghese N."/>
            <person name="Submissions S."/>
        </authorList>
    </citation>
    <scope>NUCLEOTIDE SEQUENCE [LARGE SCALE GENOMIC DNA]</scope>
    <source>
        <strain evidence="6">DSM 45421</strain>
    </source>
</reference>
<dbReference type="PROSITE" id="PS51746">
    <property type="entry name" value="PPM_2"/>
    <property type="match status" value="1"/>
</dbReference>
<dbReference type="AlphaFoldDB" id="A0A1G6U7E1"/>
<dbReference type="SMART" id="SM00387">
    <property type="entry name" value="HATPase_c"/>
    <property type="match status" value="1"/>
</dbReference>
<dbReference type="GO" id="GO:0016791">
    <property type="term" value="F:phosphatase activity"/>
    <property type="evidence" value="ECO:0007669"/>
    <property type="project" value="TreeGrafter"/>
</dbReference>
<dbReference type="PROSITE" id="PS50113">
    <property type="entry name" value="PAC"/>
    <property type="match status" value="1"/>
</dbReference>
<proteinExistence type="predicted"/>
<dbReference type="SUPFAM" id="SSF55785">
    <property type="entry name" value="PYP-like sensor domain (PAS domain)"/>
    <property type="match status" value="1"/>
</dbReference>
<feature type="domain" description="STAS" evidence="3">
    <location>
        <begin position="553"/>
        <end position="642"/>
    </location>
</feature>
<dbReference type="InterPro" id="IPR036890">
    <property type="entry name" value="HATPase_C_sf"/>
</dbReference>
<evidence type="ECO:0000259" key="4">
    <source>
        <dbReference type="PROSITE" id="PS51746"/>
    </source>
</evidence>
<dbReference type="InterPro" id="IPR003594">
    <property type="entry name" value="HATPase_dom"/>
</dbReference>
<protein>
    <submittedName>
        <fullName evidence="5">Serine phosphatase RsbU, regulator of sigma subunit</fullName>
    </submittedName>
</protein>
<dbReference type="Gene3D" id="3.30.750.24">
    <property type="entry name" value="STAS domain"/>
    <property type="match status" value="1"/>
</dbReference>
<evidence type="ECO:0000313" key="5">
    <source>
        <dbReference type="EMBL" id="SDD37211.1"/>
    </source>
</evidence>
<dbReference type="InterPro" id="IPR052016">
    <property type="entry name" value="Bact_Sigma-Reg"/>
</dbReference>
<organism evidence="5 6">
    <name type="scientific">Geodermatophilus telluris</name>
    <dbReference type="NCBI Taxonomy" id="1190417"/>
    <lineage>
        <taxon>Bacteria</taxon>
        <taxon>Bacillati</taxon>
        <taxon>Actinomycetota</taxon>
        <taxon>Actinomycetes</taxon>
        <taxon>Geodermatophilales</taxon>
        <taxon>Geodermatophilaceae</taxon>
        <taxon>Geodermatophilus</taxon>
    </lineage>
</organism>
<evidence type="ECO:0000259" key="3">
    <source>
        <dbReference type="PROSITE" id="PS50801"/>
    </source>
</evidence>
<dbReference type="Gene3D" id="3.60.40.10">
    <property type="entry name" value="PPM-type phosphatase domain"/>
    <property type="match status" value="1"/>
</dbReference>
<dbReference type="InterPro" id="IPR036513">
    <property type="entry name" value="STAS_dom_sf"/>
</dbReference>
<dbReference type="PANTHER" id="PTHR43156">
    <property type="entry name" value="STAGE II SPORULATION PROTEIN E-RELATED"/>
    <property type="match status" value="1"/>
</dbReference>
<dbReference type="InterPro" id="IPR013656">
    <property type="entry name" value="PAS_4"/>
</dbReference>
<dbReference type="SUPFAM" id="SSF81606">
    <property type="entry name" value="PP2C-like"/>
    <property type="match status" value="1"/>
</dbReference>
<dbReference type="CDD" id="cd07043">
    <property type="entry name" value="STAS_anti-anti-sigma_factors"/>
    <property type="match status" value="1"/>
</dbReference>
<accession>A0A1G6U7E1</accession>
<feature type="domain" description="PPM-type phosphatase" evidence="4">
    <location>
        <begin position="178"/>
        <end position="395"/>
    </location>
</feature>
<dbReference type="Pfam" id="PF01740">
    <property type="entry name" value="STAS"/>
    <property type="match status" value="1"/>
</dbReference>
<dbReference type="InterPro" id="IPR000700">
    <property type="entry name" value="PAS-assoc_C"/>
</dbReference>
<gene>
    <name evidence="5" type="ORF">SAMN05660690_4095</name>
</gene>
<evidence type="ECO:0000256" key="1">
    <source>
        <dbReference type="ARBA" id="ARBA00022801"/>
    </source>
</evidence>
<dbReference type="PANTHER" id="PTHR43156:SF2">
    <property type="entry name" value="STAGE II SPORULATION PROTEIN E"/>
    <property type="match status" value="1"/>
</dbReference>
<dbReference type="PROSITE" id="PS50801">
    <property type="entry name" value="STAS"/>
    <property type="match status" value="1"/>
</dbReference>
<sequence length="642" mass="67283">MQESELPIEAGVGSDRVRSAALHQLPWYAIVYEGPEHRVVALNAEFLRVLGGFDPVGMRAADFLVGIAGQGVIEIFDRAYAGERAMLDRIRLAVVTPDGHQEEIVLDFEVGPFRDRHGEIVGVLGVGRDITAAVRREEADAAAAAELGRRYRRATDVIDEVQRALLPAWLPVLPALDVAASYSIGGAEQAAGGDWFDVLPLDDRTIAAVVGDVVGHGVDASAVMAQLRAVALERLHAGAGVAEVVAALDRFTQVVPGGAGSTVCVLTLDLPSGELRYCSAGHPPPLLAGGTGGSAYLAPSGQGPLGEAGDRRTLTARLDDGVLLLYSDGIVERPGVPATRGVVELLRIATAAVADELLPAFSLPAAVDRATVQVLERLTRETGASDDVTLLALQRVPAPAPFRLERVVGPGDVAEVRASLRAWFRPGQVDEHALAELDQILTELVENTVEHPYGGAGGPVTVCADLAPSGDLTLTISDRGPWRPPAGSVRDPGIGLALVRQLSAAVSIDHEHGTEVTVHHRPWKPSRNSVPRPPATPPGLADVYLEGHGDRNVLRVRGPIDAAMLEELQSHLALSTTPGAPDLVVDLDDVTVLASTAISTLRAGLQHAGQVGVSARVRCRPGSVAQQVLALAGIPTATDADD</sequence>
<dbReference type="RefSeq" id="WP_139173767.1">
    <property type="nucleotide sequence ID" value="NZ_FMZF01000007.1"/>
</dbReference>
<feature type="domain" description="PAC" evidence="2">
    <location>
        <begin position="88"/>
        <end position="142"/>
    </location>
</feature>
<dbReference type="InterPro" id="IPR036457">
    <property type="entry name" value="PPM-type-like_dom_sf"/>
</dbReference>
<dbReference type="Pfam" id="PF07228">
    <property type="entry name" value="SpoIIE"/>
    <property type="match status" value="1"/>
</dbReference>
<keyword evidence="1" id="KW-0378">Hydrolase</keyword>
<dbReference type="SMART" id="SM00331">
    <property type="entry name" value="PP2C_SIG"/>
    <property type="match status" value="1"/>
</dbReference>
<dbReference type="Pfam" id="PF08448">
    <property type="entry name" value="PAS_4"/>
    <property type="match status" value="1"/>
</dbReference>
<dbReference type="EMBL" id="FMZF01000007">
    <property type="protein sequence ID" value="SDD37211.1"/>
    <property type="molecule type" value="Genomic_DNA"/>
</dbReference>
<dbReference type="Gene3D" id="3.30.565.10">
    <property type="entry name" value="Histidine kinase-like ATPase, C-terminal domain"/>
    <property type="match status" value="1"/>
</dbReference>
<dbReference type="Proteomes" id="UP000199416">
    <property type="component" value="Unassembled WGS sequence"/>
</dbReference>
<dbReference type="InterPro" id="IPR002645">
    <property type="entry name" value="STAS_dom"/>
</dbReference>
<dbReference type="InterPro" id="IPR035965">
    <property type="entry name" value="PAS-like_dom_sf"/>
</dbReference>
<dbReference type="STRING" id="1190417.SAMN05660690_4095"/>
<dbReference type="Gene3D" id="3.30.450.20">
    <property type="entry name" value="PAS domain"/>
    <property type="match status" value="1"/>
</dbReference>
<dbReference type="CDD" id="cd16936">
    <property type="entry name" value="HATPase_RsbW-like"/>
    <property type="match status" value="1"/>
</dbReference>
<dbReference type="InterPro" id="IPR001932">
    <property type="entry name" value="PPM-type_phosphatase-like_dom"/>
</dbReference>
<dbReference type="SUPFAM" id="SSF52091">
    <property type="entry name" value="SpoIIaa-like"/>
    <property type="match status" value="1"/>
</dbReference>
<dbReference type="SUPFAM" id="SSF55874">
    <property type="entry name" value="ATPase domain of HSP90 chaperone/DNA topoisomerase II/histidine kinase"/>
    <property type="match status" value="1"/>
</dbReference>